<feature type="transmembrane region" description="Helical" evidence="1">
    <location>
        <begin position="40"/>
        <end position="62"/>
    </location>
</feature>
<feature type="signal peptide" evidence="2">
    <location>
        <begin position="1"/>
        <end position="24"/>
    </location>
</feature>
<evidence type="ECO:0000313" key="4">
    <source>
        <dbReference type="WBParaSite" id="GPLIN_000975200"/>
    </source>
</evidence>
<keyword evidence="1" id="KW-1133">Transmembrane helix</keyword>
<protein>
    <submittedName>
        <fullName evidence="4">DUF1328 domain-containing protein</fullName>
    </submittedName>
</protein>
<keyword evidence="2" id="KW-0732">Signal</keyword>
<evidence type="ECO:0000313" key="3">
    <source>
        <dbReference type="Proteomes" id="UP000050741"/>
    </source>
</evidence>
<feature type="chain" id="PRO_5008147304" evidence="2">
    <location>
        <begin position="25"/>
        <end position="71"/>
    </location>
</feature>
<keyword evidence="3" id="KW-1185">Reference proteome</keyword>
<accession>A0A183CA53</accession>
<dbReference type="WBParaSite" id="GPLIN_000975200">
    <property type="protein sequence ID" value="GPLIN_000975200"/>
    <property type="gene ID" value="GPLIN_000975200"/>
</dbReference>
<sequence>MNILRVFSLLLLIALGVLIGMNNAQLQSFAFVEIGKVITIIITIIIIIITITATTGAATGVATGEIRNEKV</sequence>
<proteinExistence type="predicted"/>
<evidence type="ECO:0000256" key="1">
    <source>
        <dbReference type="SAM" id="Phobius"/>
    </source>
</evidence>
<keyword evidence="1" id="KW-0812">Transmembrane</keyword>
<organism evidence="3 4">
    <name type="scientific">Globodera pallida</name>
    <name type="common">Potato cyst nematode worm</name>
    <name type="synonym">Heterodera pallida</name>
    <dbReference type="NCBI Taxonomy" id="36090"/>
    <lineage>
        <taxon>Eukaryota</taxon>
        <taxon>Metazoa</taxon>
        <taxon>Ecdysozoa</taxon>
        <taxon>Nematoda</taxon>
        <taxon>Chromadorea</taxon>
        <taxon>Rhabditida</taxon>
        <taxon>Tylenchina</taxon>
        <taxon>Tylenchomorpha</taxon>
        <taxon>Tylenchoidea</taxon>
        <taxon>Heteroderidae</taxon>
        <taxon>Heteroderinae</taxon>
        <taxon>Globodera</taxon>
    </lineage>
</organism>
<reference evidence="3" key="1">
    <citation type="submission" date="2014-05" db="EMBL/GenBank/DDBJ databases">
        <title>The genome and life-stage specific transcriptomes of Globodera pallida elucidate key aspects of plant parasitism by a cyst nematode.</title>
        <authorList>
            <person name="Cotton J.A."/>
            <person name="Lilley C.J."/>
            <person name="Jones L.M."/>
            <person name="Kikuchi T."/>
            <person name="Reid A.J."/>
            <person name="Thorpe P."/>
            <person name="Tsai I.J."/>
            <person name="Beasley H."/>
            <person name="Blok V."/>
            <person name="Cock P.J.A."/>
            <person name="Van den Akker S.E."/>
            <person name="Holroyd N."/>
            <person name="Hunt M."/>
            <person name="Mantelin S."/>
            <person name="Naghra H."/>
            <person name="Pain A."/>
            <person name="Palomares-Rius J.E."/>
            <person name="Zarowiecki M."/>
            <person name="Berriman M."/>
            <person name="Jones J.T."/>
            <person name="Urwin P.E."/>
        </authorList>
    </citation>
    <scope>NUCLEOTIDE SEQUENCE [LARGE SCALE GENOMIC DNA]</scope>
    <source>
        <strain evidence="3">Lindley</strain>
    </source>
</reference>
<name>A0A183CA53_GLOPA</name>
<dbReference type="Proteomes" id="UP000050741">
    <property type="component" value="Unassembled WGS sequence"/>
</dbReference>
<keyword evidence="1" id="KW-0472">Membrane</keyword>
<reference evidence="4" key="2">
    <citation type="submission" date="2016-06" db="UniProtKB">
        <authorList>
            <consortium name="WormBaseParasite"/>
        </authorList>
    </citation>
    <scope>IDENTIFICATION</scope>
</reference>
<dbReference type="AlphaFoldDB" id="A0A183CA53"/>
<evidence type="ECO:0000256" key="2">
    <source>
        <dbReference type="SAM" id="SignalP"/>
    </source>
</evidence>